<evidence type="ECO:0000313" key="2">
    <source>
        <dbReference type="EMBL" id="CAF1537690.1"/>
    </source>
</evidence>
<dbReference type="AlphaFoldDB" id="A0A816F0N5"/>
<dbReference type="SUPFAM" id="SSF141571">
    <property type="entry name" value="Pentapeptide repeat-like"/>
    <property type="match status" value="1"/>
</dbReference>
<sequence>MQLVGICIILVYNKENERTSNNNTKLSINKKRGYKEWLGFNNRLSSILLPFAIALLTIVITIQESKKQRNETILSNYLRGMSHLILKYGQQLDDHKACITASSMTFTALEQFIIPYRDLYLPHVDLIHASFINLQVEYANVTNVDFTNANISNEQLQQAAFLNHVIIFPNGSFFQYEKYSHNVLSVDNWIDNGTLENNLFILKLGLIIFIFL</sequence>
<reference evidence="4" key="1">
    <citation type="submission" date="2021-02" db="EMBL/GenBank/DDBJ databases">
        <authorList>
            <person name="Nowell W R."/>
        </authorList>
    </citation>
    <scope>NUCLEOTIDE SEQUENCE</scope>
</reference>
<dbReference type="EMBL" id="CAJNOI010004118">
    <property type="protein sequence ID" value="CAF1537736.1"/>
    <property type="molecule type" value="Genomic_DNA"/>
</dbReference>
<protein>
    <submittedName>
        <fullName evidence="4">Uncharacterized protein</fullName>
    </submittedName>
</protein>
<proteinExistence type="predicted"/>
<keyword evidence="1" id="KW-1133">Transmembrane helix</keyword>
<evidence type="ECO:0000256" key="1">
    <source>
        <dbReference type="SAM" id="Phobius"/>
    </source>
</evidence>
<evidence type="ECO:0000313" key="6">
    <source>
        <dbReference type="Proteomes" id="UP000663832"/>
    </source>
</evidence>
<gene>
    <name evidence="2" type="ORF">BJG266_LOCUS45353</name>
    <name evidence="3" type="ORF">BJG266_LOCUS45356</name>
    <name evidence="4" type="ORF">QVE165_LOCUS62344</name>
    <name evidence="5" type="ORF">QVE165_LOCUS62347</name>
</gene>
<keyword evidence="1" id="KW-0472">Membrane</keyword>
<keyword evidence="1" id="KW-0812">Transmembrane</keyword>
<dbReference type="EMBL" id="CAJNOI010004117">
    <property type="protein sequence ID" value="CAF1537690.1"/>
    <property type="molecule type" value="Genomic_DNA"/>
</dbReference>
<dbReference type="EMBL" id="CAJNOM010004494">
    <property type="protein sequence ID" value="CAF1656207.1"/>
    <property type="molecule type" value="Genomic_DNA"/>
</dbReference>
<keyword evidence="6" id="KW-1185">Reference proteome</keyword>
<dbReference type="Proteomes" id="UP000663877">
    <property type="component" value="Unassembled WGS sequence"/>
</dbReference>
<evidence type="ECO:0000313" key="5">
    <source>
        <dbReference type="EMBL" id="CAF1656207.1"/>
    </source>
</evidence>
<accession>A0A816F0N5</accession>
<dbReference type="Proteomes" id="UP000663832">
    <property type="component" value="Unassembled WGS sequence"/>
</dbReference>
<organism evidence="4 6">
    <name type="scientific">Adineta steineri</name>
    <dbReference type="NCBI Taxonomy" id="433720"/>
    <lineage>
        <taxon>Eukaryota</taxon>
        <taxon>Metazoa</taxon>
        <taxon>Spiralia</taxon>
        <taxon>Gnathifera</taxon>
        <taxon>Rotifera</taxon>
        <taxon>Eurotatoria</taxon>
        <taxon>Bdelloidea</taxon>
        <taxon>Adinetida</taxon>
        <taxon>Adinetidae</taxon>
        <taxon>Adineta</taxon>
    </lineage>
</organism>
<evidence type="ECO:0000313" key="4">
    <source>
        <dbReference type="EMBL" id="CAF1656197.1"/>
    </source>
</evidence>
<comment type="caution">
    <text evidence="4">The sequence shown here is derived from an EMBL/GenBank/DDBJ whole genome shotgun (WGS) entry which is preliminary data.</text>
</comment>
<name>A0A816F0N5_9BILA</name>
<feature type="transmembrane region" description="Helical" evidence="1">
    <location>
        <begin position="44"/>
        <end position="62"/>
    </location>
</feature>
<dbReference type="EMBL" id="CAJNOM010004493">
    <property type="protein sequence ID" value="CAF1656197.1"/>
    <property type="molecule type" value="Genomic_DNA"/>
</dbReference>
<evidence type="ECO:0000313" key="3">
    <source>
        <dbReference type="EMBL" id="CAF1537736.1"/>
    </source>
</evidence>